<dbReference type="InParanoid" id="K1PIE0"/>
<dbReference type="EMBL" id="JH817033">
    <property type="protein sequence ID" value="EKC18614.1"/>
    <property type="molecule type" value="Genomic_DNA"/>
</dbReference>
<dbReference type="AlphaFoldDB" id="K1PIE0"/>
<dbReference type="HOGENOM" id="CLU_2239181_0_0_1"/>
<gene>
    <name evidence="1" type="ORF">CGI_10011706</name>
</gene>
<organism evidence="1">
    <name type="scientific">Magallana gigas</name>
    <name type="common">Pacific oyster</name>
    <name type="synonym">Crassostrea gigas</name>
    <dbReference type="NCBI Taxonomy" id="29159"/>
    <lineage>
        <taxon>Eukaryota</taxon>
        <taxon>Metazoa</taxon>
        <taxon>Spiralia</taxon>
        <taxon>Lophotrochozoa</taxon>
        <taxon>Mollusca</taxon>
        <taxon>Bivalvia</taxon>
        <taxon>Autobranchia</taxon>
        <taxon>Pteriomorphia</taxon>
        <taxon>Ostreida</taxon>
        <taxon>Ostreoidea</taxon>
        <taxon>Ostreidae</taxon>
        <taxon>Magallana</taxon>
    </lineage>
</organism>
<name>K1PIE0_MAGGI</name>
<reference evidence="1" key="1">
    <citation type="journal article" date="2012" name="Nature">
        <title>The oyster genome reveals stress adaptation and complexity of shell formation.</title>
        <authorList>
            <person name="Zhang G."/>
            <person name="Fang X."/>
            <person name="Guo X."/>
            <person name="Li L."/>
            <person name="Luo R."/>
            <person name="Xu F."/>
            <person name="Yang P."/>
            <person name="Zhang L."/>
            <person name="Wang X."/>
            <person name="Qi H."/>
            <person name="Xiong Z."/>
            <person name="Que H."/>
            <person name="Xie Y."/>
            <person name="Holland P.W."/>
            <person name="Paps J."/>
            <person name="Zhu Y."/>
            <person name="Wu F."/>
            <person name="Chen Y."/>
            <person name="Wang J."/>
            <person name="Peng C."/>
            <person name="Meng J."/>
            <person name="Yang L."/>
            <person name="Liu J."/>
            <person name="Wen B."/>
            <person name="Zhang N."/>
            <person name="Huang Z."/>
            <person name="Zhu Q."/>
            <person name="Feng Y."/>
            <person name="Mount A."/>
            <person name="Hedgecock D."/>
            <person name="Xu Z."/>
            <person name="Liu Y."/>
            <person name="Domazet-Loso T."/>
            <person name="Du Y."/>
            <person name="Sun X."/>
            <person name="Zhang S."/>
            <person name="Liu B."/>
            <person name="Cheng P."/>
            <person name="Jiang X."/>
            <person name="Li J."/>
            <person name="Fan D."/>
            <person name="Wang W."/>
            <person name="Fu W."/>
            <person name="Wang T."/>
            <person name="Wang B."/>
            <person name="Zhang J."/>
            <person name="Peng Z."/>
            <person name="Li Y."/>
            <person name="Li N."/>
            <person name="Wang J."/>
            <person name="Chen M."/>
            <person name="He Y."/>
            <person name="Tan F."/>
            <person name="Song X."/>
            <person name="Zheng Q."/>
            <person name="Huang R."/>
            <person name="Yang H."/>
            <person name="Du X."/>
            <person name="Chen L."/>
            <person name="Yang M."/>
            <person name="Gaffney P.M."/>
            <person name="Wang S."/>
            <person name="Luo L."/>
            <person name="She Z."/>
            <person name="Ming Y."/>
            <person name="Huang W."/>
            <person name="Zhang S."/>
            <person name="Huang B."/>
            <person name="Zhang Y."/>
            <person name="Qu T."/>
            <person name="Ni P."/>
            <person name="Miao G."/>
            <person name="Wang J."/>
            <person name="Wang Q."/>
            <person name="Steinberg C.E."/>
            <person name="Wang H."/>
            <person name="Li N."/>
            <person name="Qian L."/>
            <person name="Zhang G."/>
            <person name="Li Y."/>
            <person name="Yang H."/>
            <person name="Liu X."/>
            <person name="Wang J."/>
            <person name="Yin Y."/>
            <person name="Wang J."/>
        </authorList>
    </citation>
    <scope>NUCLEOTIDE SEQUENCE [LARGE SCALE GENOMIC DNA]</scope>
    <source>
        <strain evidence="1">05x7-T-G4-1.051#20</strain>
    </source>
</reference>
<accession>K1PIE0</accession>
<sequence length="105" mass="11862">MKETTNHSMNDLDFGDALNLELQKLQKQRRSSSLEDRRSSYSQRTTSTITSFDAGKSSSVLALSDQKTLKIPLTLSHWDSVDQTCKLGKVRRGHLGQANVKDLYF</sequence>
<protein>
    <submittedName>
        <fullName evidence="1">Uncharacterized protein</fullName>
    </submittedName>
</protein>
<proteinExistence type="predicted"/>
<evidence type="ECO:0000313" key="1">
    <source>
        <dbReference type="EMBL" id="EKC18614.1"/>
    </source>
</evidence>